<evidence type="ECO:0000256" key="2">
    <source>
        <dbReference type="SAM" id="Phobius"/>
    </source>
</evidence>
<dbReference type="HOGENOM" id="CLU_082843_0_0_1"/>
<evidence type="ECO:0000313" key="3">
    <source>
        <dbReference type="EMBL" id="EDW96828.2"/>
    </source>
</evidence>
<dbReference type="Proteomes" id="UP000002282">
    <property type="component" value="Chromosome 3R"/>
</dbReference>
<organism evidence="3 4">
    <name type="scientific">Drosophila yakuba</name>
    <name type="common">Fruit fly</name>
    <dbReference type="NCBI Taxonomy" id="7245"/>
    <lineage>
        <taxon>Eukaryota</taxon>
        <taxon>Metazoa</taxon>
        <taxon>Ecdysozoa</taxon>
        <taxon>Arthropoda</taxon>
        <taxon>Hexapoda</taxon>
        <taxon>Insecta</taxon>
        <taxon>Pterygota</taxon>
        <taxon>Neoptera</taxon>
        <taxon>Endopterygota</taxon>
        <taxon>Diptera</taxon>
        <taxon>Brachycera</taxon>
        <taxon>Muscomorpha</taxon>
        <taxon>Ephydroidea</taxon>
        <taxon>Drosophilidae</taxon>
        <taxon>Drosophila</taxon>
        <taxon>Sophophora</taxon>
    </lineage>
</organism>
<feature type="transmembrane region" description="Helical" evidence="2">
    <location>
        <begin position="230"/>
        <end position="254"/>
    </location>
</feature>
<reference evidence="3 4" key="1">
    <citation type="journal article" date="2007" name="Nature">
        <title>Evolution of genes and genomes on the Drosophila phylogeny.</title>
        <authorList>
            <consortium name="Drosophila 12 Genomes Consortium"/>
            <person name="Clark A.G."/>
            <person name="Eisen M.B."/>
            <person name="Smith D.R."/>
            <person name="Bergman C.M."/>
            <person name="Oliver B."/>
            <person name="Markow T.A."/>
            <person name="Kaufman T.C."/>
            <person name="Kellis M."/>
            <person name="Gelbart W."/>
            <person name="Iyer V.N."/>
            <person name="Pollard D.A."/>
            <person name="Sackton T.B."/>
            <person name="Larracuente A.M."/>
            <person name="Singh N.D."/>
            <person name="Abad J.P."/>
            <person name="Abt D.N."/>
            <person name="Adryan B."/>
            <person name="Aguade M."/>
            <person name="Akashi H."/>
            <person name="Anderson W.W."/>
            <person name="Aquadro C.F."/>
            <person name="Ardell D.H."/>
            <person name="Arguello R."/>
            <person name="Artieri C.G."/>
            <person name="Barbash D.A."/>
            <person name="Barker D."/>
            <person name="Barsanti P."/>
            <person name="Batterham P."/>
            <person name="Batzoglou S."/>
            <person name="Begun D."/>
            <person name="Bhutkar A."/>
            <person name="Blanco E."/>
            <person name="Bosak S.A."/>
            <person name="Bradley R.K."/>
            <person name="Brand A.D."/>
            <person name="Brent M.R."/>
            <person name="Brooks A.N."/>
            <person name="Brown R.H."/>
            <person name="Butlin R.K."/>
            <person name="Caggese C."/>
            <person name="Calvi B.R."/>
            <person name="Bernardo de Carvalho A."/>
            <person name="Caspi A."/>
            <person name="Castrezana S."/>
            <person name="Celniker S.E."/>
            <person name="Chang J.L."/>
            <person name="Chapple C."/>
            <person name="Chatterji S."/>
            <person name="Chinwalla A."/>
            <person name="Civetta A."/>
            <person name="Clifton S.W."/>
            <person name="Comeron J.M."/>
            <person name="Costello J.C."/>
            <person name="Coyne J.A."/>
            <person name="Daub J."/>
            <person name="David R.G."/>
            <person name="Delcher A.L."/>
            <person name="Delehaunty K."/>
            <person name="Do C.B."/>
            <person name="Ebling H."/>
            <person name="Edwards K."/>
            <person name="Eickbush T."/>
            <person name="Evans J.D."/>
            <person name="Filipski A."/>
            <person name="Findeiss S."/>
            <person name="Freyhult E."/>
            <person name="Fulton L."/>
            <person name="Fulton R."/>
            <person name="Garcia A.C."/>
            <person name="Gardiner A."/>
            <person name="Garfield D.A."/>
            <person name="Garvin B.E."/>
            <person name="Gibson G."/>
            <person name="Gilbert D."/>
            <person name="Gnerre S."/>
            <person name="Godfrey J."/>
            <person name="Good R."/>
            <person name="Gotea V."/>
            <person name="Gravely B."/>
            <person name="Greenberg A.J."/>
            <person name="Griffiths-Jones S."/>
            <person name="Gross S."/>
            <person name="Guigo R."/>
            <person name="Gustafson E.A."/>
            <person name="Haerty W."/>
            <person name="Hahn M.W."/>
            <person name="Halligan D.L."/>
            <person name="Halpern A.L."/>
            <person name="Halter G.M."/>
            <person name="Han M.V."/>
            <person name="Heger A."/>
            <person name="Hillier L."/>
            <person name="Hinrichs A.S."/>
            <person name="Holmes I."/>
            <person name="Hoskins R.A."/>
            <person name="Hubisz M.J."/>
            <person name="Hultmark D."/>
            <person name="Huntley M.A."/>
            <person name="Jaffe D.B."/>
            <person name="Jagadeeshan S."/>
            <person name="Jeck W.R."/>
            <person name="Johnson J."/>
            <person name="Jones C.D."/>
            <person name="Jordan W.C."/>
            <person name="Karpen G.H."/>
            <person name="Kataoka E."/>
            <person name="Keightley P.D."/>
            <person name="Kheradpour P."/>
            <person name="Kirkness E.F."/>
            <person name="Koerich L.B."/>
            <person name="Kristiansen K."/>
            <person name="Kudrna D."/>
            <person name="Kulathinal R.J."/>
            <person name="Kumar S."/>
            <person name="Kwok R."/>
            <person name="Lander E."/>
            <person name="Langley C.H."/>
            <person name="Lapoint R."/>
            <person name="Lazzaro B.P."/>
            <person name="Lee S.J."/>
            <person name="Levesque L."/>
            <person name="Li R."/>
            <person name="Lin C.F."/>
            <person name="Lin M.F."/>
            <person name="Lindblad-Toh K."/>
            <person name="Llopart A."/>
            <person name="Long M."/>
            <person name="Low L."/>
            <person name="Lozovsky E."/>
            <person name="Lu J."/>
            <person name="Luo M."/>
            <person name="Machado C.A."/>
            <person name="Makalowski W."/>
            <person name="Marzo M."/>
            <person name="Matsuda M."/>
            <person name="Matzkin L."/>
            <person name="McAllister B."/>
            <person name="McBride C.S."/>
            <person name="McKernan B."/>
            <person name="McKernan K."/>
            <person name="Mendez-Lago M."/>
            <person name="Minx P."/>
            <person name="Mollenhauer M.U."/>
            <person name="Montooth K."/>
            <person name="Mount S.M."/>
            <person name="Mu X."/>
            <person name="Myers E."/>
            <person name="Negre B."/>
            <person name="Newfeld S."/>
            <person name="Nielsen R."/>
            <person name="Noor M.A."/>
            <person name="O'Grady P."/>
            <person name="Pachter L."/>
            <person name="Papaceit M."/>
            <person name="Parisi M.J."/>
            <person name="Parisi M."/>
            <person name="Parts L."/>
            <person name="Pedersen J.S."/>
            <person name="Pesole G."/>
            <person name="Phillippy A.M."/>
            <person name="Ponting C.P."/>
            <person name="Pop M."/>
            <person name="Porcelli D."/>
            <person name="Powell J.R."/>
            <person name="Prohaska S."/>
            <person name="Pruitt K."/>
            <person name="Puig M."/>
            <person name="Quesneville H."/>
            <person name="Ram K.R."/>
            <person name="Rand D."/>
            <person name="Rasmussen M.D."/>
            <person name="Reed L.K."/>
            <person name="Reenan R."/>
            <person name="Reily A."/>
            <person name="Remington K.A."/>
            <person name="Rieger T.T."/>
            <person name="Ritchie M.G."/>
            <person name="Robin C."/>
            <person name="Rogers Y.H."/>
            <person name="Rohde C."/>
            <person name="Rozas J."/>
            <person name="Rubenfield M.J."/>
            <person name="Ruiz A."/>
            <person name="Russo S."/>
            <person name="Salzberg S.L."/>
            <person name="Sanchez-Gracia A."/>
            <person name="Saranga D.J."/>
            <person name="Sato H."/>
            <person name="Schaeffer S.W."/>
            <person name="Schatz M.C."/>
            <person name="Schlenke T."/>
            <person name="Schwartz R."/>
            <person name="Segarra C."/>
            <person name="Singh R.S."/>
            <person name="Sirot L."/>
            <person name="Sirota M."/>
            <person name="Sisneros N.B."/>
            <person name="Smith C.D."/>
            <person name="Smith T.F."/>
            <person name="Spieth J."/>
            <person name="Stage D.E."/>
            <person name="Stark A."/>
            <person name="Stephan W."/>
            <person name="Strausberg R.L."/>
            <person name="Strempel S."/>
            <person name="Sturgill D."/>
            <person name="Sutton G."/>
            <person name="Sutton G.G."/>
            <person name="Tao W."/>
            <person name="Teichmann S."/>
            <person name="Tobari Y.N."/>
            <person name="Tomimura Y."/>
            <person name="Tsolas J.M."/>
            <person name="Valente V.L."/>
            <person name="Venter E."/>
            <person name="Venter J.C."/>
            <person name="Vicario S."/>
            <person name="Vieira F.G."/>
            <person name="Vilella A.J."/>
            <person name="Villasante A."/>
            <person name="Walenz B."/>
            <person name="Wang J."/>
            <person name="Wasserman M."/>
            <person name="Watts T."/>
            <person name="Wilson D."/>
            <person name="Wilson R.K."/>
            <person name="Wing R.A."/>
            <person name="Wolfner M.F."/>
            <person name="Wong A."/>
            <person name="Wong G.K."/>
            <person name="Wu C.I."/>
            <person name="Wu G."/>
            <person name="Yamamoto D."/>
            <person name="Yang H.P."/>
            <person name="Yang S.P."/>
            <person name="Yorke J.A."/>
            <person name="Yoshida K."/>
            <person name="Zdobnov E."/>
            <person name="Zhang P."/>
            <person name="Zhang Y."/>
            <person name="Zimin A.V."/>
            <person name="Baldwin J."/>
            <person name="Abdouelleil A."/>
            <person name="Abdulkadir J."/>
            <person name="Abebe A."/>
            <person name="Abera B."/>
            <person name="Abreu J."/>
            <person name="Acer S.C."/>
            <person name="Aftuck L."/>
            <person name="Alexander A."/>
            <person name="An P."/>
            <person name="Anderson E."/>
            <person name="Anderson S."/>
            <person name="Arachi H."/>
            <person name="Azer M."/>
            <person name="Bachantsang P."/>
            <person name="Barry A."/>
            <person name="Bayul T."/>
            <person name="Berlin A."/>
            <person name="Bessette D."/>
            <person name="Bloom T."/>
            <person name="Blye J."/>
            <person name="Boguslavskiy L."/>
            <person name="Bonnet C."/>
            <person name="Boukhgalter B."/>
            <person name="Bourzgui I."/>
            <person name="Brown A."/>
            <person name="Cahill P."/>
            <person name="Channer S."/>
            <person name="Cheshatsang Y."/>
            <person name="Chuda L."/>
            <person name="Citroen M."/>
            <person name="Collymore A."/>
            <person name="Cooke P."/>
            <person name="Costello M."/>
            <person name="D'Aco K."/>
            <person name="Daza R."/>
            <person name="De Haan G."/>
            <person name="DeGray S."/>
            <person name="DeMaso C."/>
            <person name="Dhargay N."/>
            <person name="Dooley K."/>
            <person name="Dooley E."/>
            <person name="Doricent M."/>
            <person name="Dorje P."/>
            <person name="Dorjee K."/>
            <person name="Dupes A."/>
            <person name="Elong R."/>
            <person name="Falk J."/>
            <person name="Farina A."/>
            <person name="Faro S."/>
            <person name="Ferguson D."/>
            <person name="Fisher S."/>
            <person name="Foley C.D."/>
            <person name="Franke A."/>
            <person name="Friedrich D."/>
            <person name="Gadbois L."/>
            <person name="Gearin G."/>
            <person name="Gearin C.R."/>
            <person name="Giannoukos G."/>
            <person name="Goode T."/>
            <person name="Graham J."/>
            <person name="Grandbois E."/>
            <person name="Grewal S."/>
            <person name="Gyaltsen K."/>
            <person name="Hafez N."/>
            <person name="Hagos B."/>
            <person name="Hall J."/>
            <person name="Henson C."/>
            <person name="Hollinger A."/>
            <person name="Honan T."/>
            <person name="Huard M.D."/>
            <person name="Hughes L."/>
            <person name="Hurhula B."/>
            <person name="Husby M.E."/>
            <person name="Kamat A."/>
            <person name="Kanga B."/>
            <person name="Kashin S."/>
            <person name="Khazanovich D."/>
            <person name="Kisner P."/>
            <person name="Lance K."/>
            <person name="Lara M."/>
            <person name="Lee W."/>
            <person name="Lennon N."/>
            <person name="Letendre F."/>
            <person name="LeVine R."/>
            <person name="Lipovsky A."/>
            <person name="Liu X."/>
            <person name="Liu J."/>
            <person name="Liu S."/>
            <person name="Lokyitsang T."/>
            <person name="Lokyitsang Y."/>
            <person name="Lubonja R."/>
            <person name="Lui A."/>
            <person name="MacDonald P."/>
            <person name="Magnisalis V."/>
            <person name="Maru K."/>
            <person name="Matthews C."/>
            <person name="McCusker W."/>
            <person name="McDonough S."/>
            <person name="Mehta T."/>
            <person name="Meldrim J."/>
            <person name="Meneus L."/>
            <person name="Mihai O."/>
            <person name="Mihalev A."/>
            <person name="Mihova T."/>
            <person name="Mittelman R."/>
            <person name="Mlenga V."/>
            <person name="Montmayeur A."/>
            <person name="Mulrain L."/>
            <person name="Navidi A."/>
            <person name="Naylor J."/>
            <person name="Negash T."/>
            <person name="Nguyen T."/>
            <person name="Nguyen N."/>
            <person name="Nicol R."/>
            <person name="Norbu C."/>
            <person name="Norbu N."/>
            <person name="Novod N."/>
            <person name="O'Neill B."/>
            <person name="Osman S."/>
            <person name="Markiewicz E."/>
            <person name="Oyono O.L."/>
            <person name="Patti C."/>
            <person name="Phunkhang P."/>
            <person name="Pierre F."/>
            <person name="Priest M."/>
            <person name="Raghuraman S."/>
            <person name="Rege F."/>
            <person name="Reyes R."/>
            <person name="Rise C."/>
            <person name="Rogov P."/>
            <person name="Ross K."/>
            <person name="Ryan E."/>
            <person name="Settipalli S."/>
            <person name="Shea T."/>
            <person name="Sherpa N."/>
            <person name="Shi L."/>
            <person name="Shih D."/>
            <person name="Sparrow T."/>
            <person name="Spaulding J."/>
            <person name="Stalker J."/>
            <person name="Stange-Thomann N."/>
            <person name="Stavropoulos S."/>
            <person name="Stone C."/>
            <person name="Strader C."/>
            <person name="Tesfaye S."/>
            <person name="Thomson T."/>
            <person name="Thoulutsang Y."/>
            <person name="Thoulutsang D."/>
            <person name="Topham K."/>
            <person name="Topping I."/>
            <person name="Tsamla T."/>
            <person name="Vassiliev H."/>
            <person name="Vo A."/>
            <person name="Wangchuk T."/>
            <person name="Wangdi T."/>
            <person name="Weiand M."/>
            <person name="Wilkinson J."/>
            <person name="Wilson A."/>
            <person name="Yadav S."/>
            <person name="Young G."/>
            <person name="Yu Q."/>
            <person name="Zembek L."/>
            <person name="Zhong D."/>
            <person name="Zimmer A."/>
            <person name="Zwirko Z."/>
            <person name="Jaffe D.B."/>
            <person name="Alvarez P."/>
            <person name="Brockman W."/>
            <person name="Butler J."/>
            <person name="Chin C."/>
            <person name="Gnerre S."/>
            <person name="Grabherr M."/>
            <person name="Kleber M."/>
            <person name="Mauceli E."/>
            <person name="MacCallum I."/>
        </authorList>
    </citation>
    <scope>NUCLEOTIDE SEQUENCE [LARGE SCALE GENOMIC DNA]</scope>
    <source>
        <strain evidence="4">Tai18E2 / Tucson 14021-0261.01</strain>
    </source>
</reference>
<dbReference type="EMBL" id="CM000160">
    <property type="protein sequence ID" value="EDW96828.2"/>
    <property type="molecule type" value="Genomic_DNA"/>
</dbReference>
<feature type="transmembrane region" description="Helical" evidence="2">
    <location>
        <begin position="119"/>
        <end position="138"/>
    </location>
</feature>
<keyword evidence="4" id="KW-1185">Reference proteome</keyword>
<keyword evidence="2" id="KW-1133">Transmembrane helix</keyword>
<evidence type="ECO:0000256" key="1">
    <source>
        <dbReference type="SAM" id="MobiDB-lite"/>
    </source>
</evidence>
<feature type="transmembrane region" description="Helical" evidence="2">
    <location>
        <begin position="266"/>
        <end position="284"/>
    </location>
</feature>
<keyword evidence="2" id="KW-0812">Transmembrane</keyword>
<name>B4PLC1_DROYA</name>
<gene>
    <name evidence="3" type="primary">Dyak\GE26045</name>
    <name evidence="3" type="synonym">dyak_GLEANR_9622</name>
    <name evidence="3" type="synonym">GE26045</name>
    <name evidence="3" type="ORF">Dyak_GE26045</name>
</gene>
<feature type="compositionally biased region" description="Pro residues" evidence="1">
    <location>
        <begin position="1"/>
        <end position="11"/>
    </location>
</feature>
<dbReference type="eggNOG" id="ENOG502T6S3">
    <property type="taxonomic scope" value="Eukaryota"/>
</dbReference>
<accession>B4PLC1</accession>
<dbReference type="OrthoDB" id="7869802at2759"/>
<dbReference type="KEGG" id="dya:Dyak_GE26045"/>
<dbReference type="AlphaFoldDB" id="B4PLC1"/>
<proteinExistence type="predicted"/>
<feature type="transmembrane region" description="Helical" evidence="2">
    <location>
        <begin position="145"/>
        <end position="165"/>
    </location>
</feature>
<feature type="region of interest" description="Disordered" evidence="1">
    <location>
        <begin position="1"/>
        <end position="55"/>
    </location>
</feature>
<keyword evidence="2" id="KW-0472">Membrane</keyword>
<feature type="transmembrane region" description="Helical" evidence="2">
    <location>
        <begin position="171"/>
        <end position="195"/>
    </location>
</feature>
<feature type="transmembrane region" description="Helical" evidence="2">
    <location>
        <begin position="202"/>
        <end position="224"/>
    </location>
</feature>
<protein>
    <submittedName>
        <fullName evidence="3">Uncharacterized protein</fullName>
    </submittedName>
</protein>
<evidence type="ECO:0000313" key="4">
    <source>
        <dbReference type="Proteomes" id="UP000002282"/>
    </source>
</evidence>
<sequence>MSRPNLPPRPSTGPRKPTGQRSTLPPKPTQPAPAPTPAPPPPPPEPEKPPPGESAGFLSTAVSSVRFRQRSAVDVRKKHLGWVYVIHTVLSSFAVVQLVALRICNQDFAELISPSVPSFVWLLLAVACVLIMAFVYVASQCPCNGLLAIVVVEVVAIFVNCHRWARLSLPWMAGVLIIVLILNVLLYMMGIYLPLKLLPGSVVMLVLTLCCIVIVVSIYLIVYLNGNRYMMRYVSMVSLIYVAALILFTIPVVHQRRYVDVDRSEYVLQATVLAMLFVYMIHPLSTIVRFGQFLVDHI</sequence>
<reference evidence="3 4" key="2">
    <citation type="journal article" date="2007" name="PLoS Biol.">
        <title>Principles of genome evolution in the Drosophila melanogaster species group.</title>
        <authorList>
            <person name="Ranz J.M."/>
            <person name="Maurin D."/>
            <person name="Chan Y.S."/>
            <person name="von Grotthuss M."/>
            <person name="Hillier L.W."/>
            <person name="Roote J."/>
            <person name="Ashburner M."/>
            <person name="Bergman C.M."/>
        </authorList>
    </citation>
    <scope>NUCLEOTIDE SEQUENCE [LARGE SCALE GENOMIC DNA]</scope>
    <source>
        <strain evidence="4">Tai18E2 / Tucson 14021-0261.01</strain>
    </source>
</reference>
<feature type="transmembrane region" description="Helical" evidence="2">
    <location>
        <begin position="80"/>
        <end position="99"/>
    </location>
</feature>
<feature type="compositionally biased region" description="Pro residues" evidence="1">
    <location>
        <begin position="25"/>
        <end position="44"/>
    </location>
</feature>